<dbReference type="PANTHER" id="PTHR18934">
    <property type="entry name" value="ATP-DEPENDENT RNA HELICASE"/>
    <property type="match status" value="1"/>
</dbReference>
<dbReference type="InterPro" id="IPR014001">
    <property type="entry name" value="Helicase_ATP-bd"/>
</dbReference>
<dbReference type="Pfam" id="PF00270">
    <property type="entry name" value="DEAD"/>
    <property type="match status" value="1"/>
</dbReference>
<dbReference type="GO" id="GO:0003723">
    <property type="term" value="F:RNA binding"/>
    <property type="evidence" value="ECO:0007669"/>
    <property type="project" value="TreeGrafter"/>
</dbReference>
<dbReference type="PANTHER" id="PTHR18934:SF99">
    <property type="entry name" value="ATP-DEPENDENT RNA HELICASE DHX37-RELATED"/>
    <property type="match status" value="1"/>
</dbReference>
<dbReference type="InterPro" id="IPR003593">
    <property type="entry name" value="AAA+_ATPase"/>
</dbReference>
<accession>A0A160THS5</accession>
<dbReference type="InterPro" id="IPR011709">
    <property type="entry name" value="DEAD-box_helicase_OB_fold"/>
</dbReference>
<keyword evidence="4" id="KW-0067">ATP-binding</keyword>
<dbReference type="CDD" id="cd18791">
    <property type="entry name" value="SF2_C_RHA"/>
    <property type="match status" value="1"/>
</dbReference>
<evidence type="ECO:0000256" key="1">
    <source>
        <dbReference type="ARBA" id="ARBA00022741"/>
    </source>
</evidence>
<dbReference type="SMART" id="SM00487">
    <property type="entry name" value="DEXDc"/>
    <property type="match status" value="1"/>
</dbReference>
<keyword evidence="1" id="KW-0547">Nucleotide-binding</keyword>
<dbReference type="FunFam" id="1.20.120.1080:FF:000005">
    <property type="entry name" value="ATP-dependent helicase HrpA"/>
    <property type="match status" value="1"/>
</dbReference>
<dbReference type="GO" id="GO:0003724">
    <property type="term" value="F:RNA helicase activity"/>
    <property type="evidence" value="ECO:0007669"/>
    <property type="project" value="UniProtKB-EC"/>
</dbReference>
<dbReference type="NCBIfam" id="NF008348">
    <property type="entry name" value="PRK11131.1"/>
    <property type="match status" value="1"/>
</dbReference>
<dbReference type="FunFam" id="3.40.50.300:FF:000575">
    <property type="entry name" value="ATP-dependent helicase hrpA"/>
    <property type="match status" value="1"/>
</dbReference>
<evidence type="ECO:0000256" key="3">
    <source>
        <dbReference type="ARBA" id="ARBA00022806"/>
    </source>
</evidence>
<dbReference type="InterPro" id="IPR010222">
    <property type="entry name" value="RNA_helicase_HrpA"/>
</dbReference>
<dbReference type="SUPFAM" id="SSF52540">
    <property type="entry name" value="P-loop containing nucleoside triphosphate hydrolases"/>
    <property type="match status" value="1"/>
</dbReference>
<evidence type="ECO:0000256" key="2">
    <source>
        <dbReference type="ARBA" id="ARBA00022801"/>
    </source>
</evidence>
<dbReference type="Pfam" id="PF21010">
    <property type="entry name" value="HA2_C"/>
    <property type="match status" value="1"/>
</dbReference>
<dbReference type="SMART" id="SM00490">
    <property type="entry name" value="HELICc"/>
    <property type="match status" value="1"/>
</dbReference>
<dbReference type="GO" id="GO:0016787">
    <property type="term" value="F:hydrolase activity"/>
    <property type="evidence" value="ECO:0007669"/>
    <property type="project" value="UniProtKB-KW"/>
</dbReference>
<evidence type="ECO:0000256" key="4">
    <source>
        <dbReference type="ARBA" id="ARBA00022840"/>
    </source>
</evidence>
<dbReference type="InterPro" id="IPR007502">
    <property type="entry name" value="Helicase-assoc_dom"/>
</dbReference>
<dbReference type="Pfam" id="PF00271">
    <property type="entry name" value="Helicase_C"/>
    <property type="match status" value="1"/>
</dbReference>
<proteinExistence type="predicted"/>
<dbReference type="Pfam" id="PF11898">
    <property type="entry name" value="DUF3418"/>
    <property type="match status" value="1"/>
</dbReference>
<sequence>MKLDLPELYKAVDQCLIKDRHSLRQQVKRLEALSKGRAADDEATNATLIKDTEKLIARIQRSQQVVASRSQPLALTYPDLPVSERRDDILQAIQNHQVVVIAGETGSGKTTQLPKLCIEAGLGRFGRIGHTQPRRLAARAVAQRIADELQTPLGQAVGYQVRFTDQSQDDSRIKVMTDGILLAQTQGDRFLNEYDVIIIDEAHERSLNIDFLLGYLYQLLQKRRDLKLVITSATIDVERFSKHFDNAPIIEVSGRTFPVEMRYRPLVRISEDEEDRSLFEGVRDALDELRLEDSKNGQPGDVLVFLPGEREIRECTEFLRRSDLPATDILPLYARLSGADQQRIFKPHGGRRVVLSTNVAETSLTVPGIKYVIDSGVARISRYSYRSKVQRLPVEAVSQASANQRAGRCGRTSPGICIRLYEEQDFIARSEFTDPEIRRTNLASVILQMLDLRLGDIRDFPFVDAPDERFVKDGFTLLAELEAVDAKKRITPLGQRMARLPLDPRIARLLMEADKQQCVRELTIIASAMTVQDPRERPPEKQQAAAEKHKLWADDDSDFVAMINLWNAYEVERQALTQNQLRKWCTKHFLSFMRMREWRDIHRQLHIVCKELGLKERDESANYEAVHKALLSGMLSQIGFKAEGQEYLGARNRRFFLFPGSSIYKKAPKWVMAAEMVETSRLYARTLAKIEPEWIEEIGKPLLKYQYFEPHWSTQRGQVLAFEQSTLYGLIVNPKKRVNYATTHPEEAREILITEGLVAQRLKSRVGFYQDNIRLLRDVTEYEEKARRRDLVLDDAYLADFYRAHLPTHLFSARDIERWYNKASKVEQSSVQFTRDMLLSPQASGIGVDAYPAELEWQGLAFPLSYSFAPGASDDGVTLTVPLAMLRQVPESRIEWLVPGLVANKVIAIIKGLPKNIRKQFVPVPDTATEFLRQANPDAGGLFVQLLEFINRTLRPKIELDVLQNGQLEAHLQMNIRIVQDGKQVEQGRDLRALIERFGDAGQVQMLTLSDDRYQRSDIQKWDFGSLPTATETKINGLPVRAFPCLKATKSGVELTVEADSDAALQSHREGVLHLLRQSLSPQERDIKQLIQKSMKPHWLLAKGLGSESELVNDLLSAVFAHILLPQSEPLPRNEDEFNQRLNRRGELWAHAETLMGLFVEWLKIRHQILKHMRGAVSLDKAMAFSDAKAHLERLLERGFMLKADWPRLKSYSRYLKGIEYRLDKLQGNLPRDRQSMIEFESIYTPWRDLTEKNDAALRSTLVEFGWLLEELRISLFAQPLGTQEPVSLKRLQKRWADIVQGG</sequence>
<dbReference type="GO" id="GO:0005524">
    <property type="term" value="F:ATP binding"/>
    <property type="evidence" value="ECO:0007669"/>
    <property type="project" value="UniProtKB-KW"/>
</dbReference>
<dbReference type="InterPro" id="IPR011545">
    <property type="entry name" value="DEAD/DEAH_box_helicase_dom"/>
</dbReference>
<dbReference type="NCBIfam" id="TIGR01967">
    <property type="entry name" value="DEAH_box_HrpA"/>
    <property type="match status" value="1"/>
</dbReference>
<protein>
    <submittedName>
        <fullName evidence="7">ATP-dependent RNA helicase HrpA</fullName>
        <ecNumber evidence="7">3.6.4.13</ecNumber>
    </submittedName>
</protein>
<dbReference type="PROSITE" id="PS51194">
    <property type="entry name" value="HELICASE_CTER"/>
    <property type="match status" value="1"/>
</dbReference>
<dbReference type="Gene3D" id="1.20.120.1080">
    <property type="match status" value="1"/>
</dbReference>
<feature type="domain" description="Helicase ATP-binding" evidence="5">
    <location>
        <begin position="90"/>
        <end position="253"/>
    </location>
</feature>
<organism evidence="7">
    <name type="scientific">hydrothermal vent metagenome</name>
    <dbReference type="NCBI Taxonomy" id="652676"/>
    <lineage>
        <taxon>unclassified sequences</taxon>
        <taxon>metagenomes</taxon>
        <taxon>ecological metagenomes</taxon>
    </lineage>
</organism>
<keyword evidence="3 7" id="KW-0347">Helicase</keyword>
<dbReference type="InterPro" id="IPR001650">
    <property type="entry name" value="Helicase_C-like"/>
</dbReference>
<evidence type="ECO:0000259" key="5">
    <source>
        <dbReference type="PROSITE" id="PS51192"/>
    </source>
</evidence>
<dbReference type="Pfam" id="PF04408">
    <property type="entry name" value="WHD_HA2"/>
    <property type="match status" value="1"/>
</dbReference>
<dbReference type="SMART" id="SM00382">
    <property type="entry name" value="AAA"/>
    <property type="match status" value="1"/>
</dbReference>
<gene>
    <name evidence="7" type="ORF">MGWOODY_Tha2622</name>
</gene>
<name>A0A160THS5_9ZZZZ</name>
<dbReference type="SMART" id="SM00847">
    <property type="entry name" value="HA2"/>
    <property type="match status" value="1"/>
</dbReference>
<dbReference type="PROSITE" id="PS51192">
    <property type="entry name" value="HELICASE_ATP_BIND_1"/>
    <property type="match status" value="1"/>
</dbReference>
<reference evidence="7" key="1">
    <citation type="submission" date="2015-10" db="EMBL/GenBank/DDBJ databases">
        <authorList>
            <person name="Gilbert D.G."/>
        </authorList>
    </citation>
    <scope>NUCLEOTIDE SEQUENCE</scope>
</reference>
<feature type="domain" description="Helicase C-terminal" evidence="6">
    <location>
        <begin position="281"/>
        <end position="453"/>
    </location>
</feature>
<dbReference type="Gene3D" id="3.40.50.300">
    <property type="entry name" value="P-loop containing nucleotide triphosphate hydrolases"/>
    <property type="match status" value="2"/>
</dbReference>
<dbReference type="Pfam" id="PF07717">
    <property type="entry name" value="OB_NTP_bind"/>
    <property type="match status" value="1"/>
</dbReference>
<dbReference type="InterPro" id="IPR048333">
    <property type="entry name" value="HA2_WH"/>
</dbReference>
<dbReference type="InterPro" id="IPR027417">
    <property type="entry name" value="P-loop_NTPase"/>
</dbReference>
<dbReference type="EC" id="3.6.4.13" evidence="7"/>
<evidence type="ECO:0000313" key="7">
    <source>
        <dbReference type="EMBL" id="CUS42649.1"/>
    </source>
</evidence>
<evidence type="ECO:0000259" key="6">
    <source>
        <dbReference type="PROSITE" id="PS51194"/>
    </source>
</evidence>
<dbReference type="EMBL" id="CZQC01000069">
    <property type="protein sequence ID" value="CUS42649.1"/>
    <property type="molecule type" value="Genomic_DNA"/>
</dbReference>
<keyword evidence="2 7" id="KW-0378">Hydrolase</keyword>
<dbReference type="InterPro" id="IPR024590">
    <property type="entry name" value="HrpA_C"/>
</dbReference>